<dbReference type="GeneID" id="94583713"/>
<proteinExistence type="predicted"/>
<protein>
    <recommendedName>
        <fullName evidence="4">Secreted protein</fullName>
    </recommendedName>
</protein>
<accession>A0A1D8NJT8</accession>
<feature type="chain" id="PRO_5009110554" description="Secreted protein" evidence="1">
    <location>
        <begin position="24"/>
        <end position="133"/>
    </location>
</feature>
<evidence type="ECO:0000256" key="1">
    <source>
        <dbReference type="SAM" id="SignalP"/>
    </source>
</evidence>
<name>A0A1D8NJT8_YARLL</name>
<dbReference type="EMBL" id="CP017557">
    <property type="protein sequence ID" value="AOW05879.1"/>
    <property type="molecule type" value="Genomic_DNA"/>
</dbReference>
<keyword evidence="1" id="KW-0732">Signal</keyword>
<gene>
    <name evidence="2" type="ORF">YALI1_E28397g</name>
</gene>
<evidence type="ECO:0000313" key="2">
    <source>
        <dbReference type="EMBL" id="AOW05879.1"/>
    </source>
</evidence>
<dbReference type="RefSeq" id="XP_068139213.1">
    <property type="nucleotide sequence ID" value="XM_068283112.1"/>
</dbReference>
<organism evidence="2 3">
    <name type="scientific">Yarrowia lipolytica</name>
    <name type="common">Candida lipolytica</name>
    <dbReference type="NCBI Taxonomy" id="4952"/>
    <lineage>
        <taxon>Eukaryota</taxon>
        <taxon>Fungi</taxon>
        <taxon>Dikarya</taxon>
        <taxon>Ascomycota</taxon>
        <taxon>Saccharomycotina</taxon>
        <taxon>Dipodascomycetes</taxon>
        <taxon>Dipodascales</taxon>
        <taxon>Dipodascales incertae sedis</taxon>
        <taxon>Yarrowia</taxon>
    </lineage>
</organism>
<dbReference type="AlphaFoldDB" id="A0A1D8NJT8"/>
<evidence type="ECO:0000313" key="3">
    <source>
        <dbReference type="Proteomes" id="UP000182444"/>
    </source>
</evidence>
<dbReference type="VEuPathDB" id="FungiDB:YALI1_E28397g"/>
<feature type="signal peptide" evidence="1">
    <location>
        <begin position="1"/>
        <end position="23"/>
    </location>
</feature>
<reference evidence="2 3" key="1">
    <citation type="journal article" date="2016" name="PLoS ONE">
        <title>Sequence Assembly of Yarrowia lipolytica Strain W29/CLIB89 Shows Transposable Element Diversity.</title>
        <authorList>
            <person name="Magnan C."/>
            <person name="Yu J."/>
            <person name="Chang I."/>
            <person name="Jahn E."/>
            <person name="Kanomata Y."/>
            <person name="Wu J."/>
            <person name="Zeller M."/>
            <person name="Oakes M."/>
            <person name="Baldi P."/>
            <person name="Sandmeyer S."/>
        </authorList>
    </citation>
    <scope>NUCLEOTIDE SEQUENCE [LARGE SCALE GENOMIC DNA]</scope>
    <source>
        <strain evidence="3">CLIB89(W29)</strain>
    </source>
</reference>
<dbReference type="Proteomes" id="UP000182444">
    <property type="component" value="Chromosome 1E"/>
</dbReference>
<sequence length="133" mass="14927">MGVSRWFTGFLLVLFLDVSLVSPVHLRLVARLFTCLSSSWSYTDLGRTKRNVNHDSTVLLQPAYSCYSRSDLVTAPSHVCLITALRCQHLDWYDQLYHLSGKIGYRPDDQNSAAEALSRVRASVTPKCSFLSG</sequence>
<evidence type="ECO:0008006" key="4">
    <source>
        <dbReference type="Google" id="ProtNLM"/>
    </source>
</evidence>